<reference evidence="1 2" key="1">
    <citation type="submission" date="2021-06" db="EMBL/GenBank/DDBJ databases">
        <authorList>
            <person name="Kallberg Y."/>
            <person name="Tangrot J."/>
            <person name="Rosling A."/>
        </authorList>
    </citation>
    <scope>NUCLEOTIDE SEQUENCE [LARGE SCALE GENOMIC DNA]</scope>
    <source>
        <strain evidence="1 2">120-4 pot B 10/14</strain>
    </source>
</reference>
<proteinExistence type="predicted"/>
<evidence type="ECO:0000313" key="2">
    <source>
        <dbReference type="Proteomes" id="UP000789901"/>
    </source>
</evidence>
<dbReference type="Proteomes" id="UP000789901">
    <property type="component" value="Unassembled WGS sequence"/>
</dbReference>
<comment type="caution">
    <text evidence="1">The sequence shown here is derived from an EMBL/GenBank/DDBJ whole genome shotgun (WGS) entry which is preliminary data.</text>
</comment>
<accession>A0ABN7X4V1</accession>
<name>A0ABN7X4V1_GIGMA</name>
<dbReference type="EMBL" id="CAJVQB010088866">
    <property type="protein sequence ID" value="CAG8847703.1"/>
    <property type="molecule type" value="Genomic_DNA"/>
</dbReference>
<protein>
    <submittedName>
        <fullName evidence="1">14251_t:CDS:1</fullName>
    </submittedName>
</protein>
<organism evidence="1 2">
    <name type="scientific">Gigaspora margarita</name>
    <dbReference type="NCBI Taxonomy" id="4874"/>
    <lineage>
        <taxon>Eukaryota</taxon>
        <taxon>Fungi</taxon>
        <taxon>Fungi incertae sedis</taxon>
        <taxon>Mucoromycota</taxon>
        <taxon>Glomeromycotina</taxon>
        <taxon>Glomeromycetes</taxon>
        <taxon>Diversisporales</taxon>
        <taxon>Gigasporaceae</taxon>
        <taxon>Gigaspora</taxon>
    </lineage>
</organism>
<feature type="non-terminal residue" evidence="1">
    <location>
        <position position="1"/>
    </location>
</feature>
<evidence type="ECO:0000313" key="1">
    <source>
        <dbReference type="EMBL" id="CAG8847703.1"/>
    </source>
</evidence>
<keyword evidence="2" id="KW-1185">Reference proteome</keyword>
<sequence>LIGDKALNNIKFYTKNRNLSITIQHQLLRAKYSEATFLDMDFANAIQHYKIKSKDLKNEVL</sequence>
<gene>
    <name evidence="1" type="ORF">GMARGA_LOCUS38808</name>
</gene>